<name>A0AA37BML9_9ACTN</name>
<organism evidence="1 2">
    <name type="scientific">Planomonospora parontospora</name>
    <dbReference type="NCBI Taxonomy" id="58119"/>
    <lineage>
        <taxon>Bacteria</taxon>
        <taxon>Bacillati</taxon>
        <taxon>Actinomycetota</taxon>
        <taxon>Actinomycetes</taxon>
        <taxon>Streptosporangiales</taxon>
        <taxon>Streptosporangiaceae</taxon>
        <taxon>Planomonospora</taxon>
    </lineage>
</organism>
<reference evidence="1" key="1">
    <citation type="journal article" date="2014" name="Int. J. Syst. Evol. Microbiol.">
        <title>Complete genome sequence of Corynebacterium casei LMG S-19264T (=DSM 44701T), isolated from a smear-ripened cheese.</title>
        <authorList>
            <consortium name="US DOE Joint Genome Institute (JGI-PGF)"/>
            <person name="Walter F."/>
            <person name="Albersmeier A."/>
            <person name="Kalinowski J."/>
            <person name="Ruckert C."/>
        </authorList>
    </citation>
    <scope>NUCLEOTIDE SEQUENCE</scope>
    <source>
        <strain evidence="1">JCM 3093</strain>
    </source>
</reference>
<sequence>MTLRCGEWAQQTAQDNALSAVLLVHARLSLRNPQPHQAGGTVLGSVPAERLAGPAVDILLHQISSHHQDMFSRVLNSLPHAARRTVDLRTVAALAYVVPNRKQELLTNPTGHYPHRGPGGDTIRWWPALDFAQSFHRARPGA</sequence>
<reference evidence="1" key="2">
    <citation type="submission" date="2022-09" db="EMBL/GenBank/DDBJ databases">
        <authorList>
            <person name="Sun Q."/>
            <person name="Ohkuma M."/>
        </authorList>
    </citation>
    <scope>NUCLEOTIDE SEQUENCE</scope>
    <source>
        <strain evidence="1">JCM 3093</strain>
    </source>
</reference>
<dbReference type="AlphaFoldDB" id="A0AA37BML9"/>
<protein>
    <submittedName>
        <fullName evidence="1">Uncharacterized protein</fullName>
    </submittedName>
</protein>
<proteinExistence type="predicted"/>
<dbReference type="RefSeq" id="WP_191897600.1">
    <property type="nucleotide sequence ID" value="NZ_BMQD01000023.1"/>
</dbReference>
<evidence type="ECO:0000313" key="2">
    <source>
        <dbReference type="Proteomes" id="UP000627984"/>
    </source>
</evidence>
<comment type="caution">
    <text evidence="1">The sequence shown here is derived from an EMBL/GenBank/DDBJ whole genome shotgun (WGS) entry which is preliminary data.</text>
</comment>
<dbReference type="EMBL" id="BMQD01000023">
    <property type="protein sequence ID" value="GGK90939.1"/>
    <property type="molecule type" value="Genomic_DNA"/>
</dbReference>
<accession>A0AA37BML9</accession>
<gene>
    <name evidence="1" type="ORF">GCM10010126_58010</name>
</gene>
<evidence type="ECO:0000313" key="1">
    <source>
        <dbReference type="EMBL" id="GGK90939.1"/>
    </source>
</evidence>
<dbReference type="Proteomes" id="UP000627984">
    <property type="component" value="Unassembled WGS sequence"/>
</dbReference>